<comment type="similarity">
    <text evidence="7">Belongs to the transglycosylase MltG family.</text>
</comment>
<evidence type="ECO:0000256" key="3">
    <source>
        <dbReference type="ARBA" id="ARBA00022989"/>
    </source>
</evidence>
<reference evidence="8" key="1">
    <citation type="journal article" date="2020" name="mSystems">
        <title>Genome- and Community-Level Interaction Insights into Carbon Utilization and Element Cycling Functions of Hydrothermarchaeota in Hydrothermal Sediment.</title>
        <authorList>
            <person name="Zhou Z."/>
            <person name="Liu Y."/>
            <person name="Xu W."/>
            <person name="Pan J."/>
            <person name="Luo Z.H."/>
            <person name="Li M."/>
        </authorList>
    </citation>
    <scope>NUCLEOTIDE SEQUENCE [LARGE SCALE GENOMIC DNA]</scope>
    <source>
        <strain evidence="8">SpSt-258</strain>
    </source>
</reference>
<keyword evidence="1 7" id="KW-1003">Cell membrane</keyword>
<dbReference type="Gene3D" id="3.30.1490.480">
    <property type="entry name" value="Endolytic murein transglycosylase"/>
    <property type="match status" value="2"/>
</dbReference>
<dbReference type="HAMAP" id="MF_02065">
    <property type="entry name" value="MltG"/>
    <property type="match status" value="1"/>
</dbReference>
<comment type="function">
    <text evidence="7">Functions as a peptidoglycan terminase that cleaves nascent peptidoglycan strands endolytically to terminate their elongation.</text>
</comment>
<evidence type="ECO:0000256" key="7">
    <source>
        <dbReference type="HAMAP-Rule" id="MF_02065"/>
    </source>
</evidence>
<evidence type="ECO:0000313" key="8">
    <source>
        <dbReference type="EMBL" id="HDY58697.1"/>
    </source>
</evidence>
<dbReference type="PANTHER" id="PTHR30518:SF2">
    <property type="entry name" value="ENDOLYTIC MUREIN TRANSGLYCOSYLASE"/>
    <property type="match status" value="1"/>
</dbReference>
<evidence type="ECO:0000256" key="2">
    <source>
        <dbReference type="ARBA" id="ARBA00022692"/>
    </source>
</evidence>
<dbReference type="InterPro" id="IPR003770">
    <property type="entry name" value="MLTG-like"/>
</dbReference>
<sequence length="321" mass="37166">MKKIIFFSALFIIILCWLQPFDLGQREINIPRNTTAKEVADILTKENIIINPYEFLFWLKILGKENQIRSGRHQLSIYKNPVYVVYKLIKGGRSDITITIPEGLIIEEIAEILNKRNVIQNKEKFISLCKDRNFIKSLGFNLPSLEGYLFPDTYSLEESADEAGIIKKMVENFKTRVKKITDVPMDSIHNTVIIASLVEKEARYNEERPIIARVFLNRIKLHRPLESCATVIYIYKLKNPDTVITYLREKDLKCDSPYNTYLYPGLPPGPICSPGLNSLKAALYPADVDYLYFVARGDGYHHFSKTYKEHLLAKEYYNAKK</sequence>
<dbReference type="EMBL" id="DSKY01000012">
    <property type="protein sequence ID" value="HDY58697.1"/>
    <property type="molecule type" value="Genomic_DNA"/>
</dbReference>
<dbReference type="GO" id="GO:0071555">
    <property type="term" value="P:cell wall organization"/>
    <property type="evidence" value="ECO:0007669"/>
    <property type="project" value="UniProtKB-KW"/>
</dbReference>
<keyword evidence="3 7" id="KW-1133">Transmembrane helix</keyword>
<evidence type="ECO:0000256" key="6">
    <source>
        <dbReference type="ARBA" id="ARBA00023316"/>
    </source>
</evidence>
<dbReference type="EC" id="4.2.2.29" evidence="7"/>
<keyword evidence="4 7" id="KW-0472">Membrane</keyword>
<organism evidence="8">
    <name type="scientific">candidate division WOR-3 bacterium</name>
    <dbReference type="NCBI Taxonomy" id="2052148"/>
    <lineage>
        <taxon>Bacteria</taxon>
        <taxon>Bacteria division WOR-3</taxon>
    </lineage>
</organism>
<evidence type="ECO:0000256" key="5">
    <source>
        <dbReference type="ARBA" id="ARBA00023239"/>
    </source>
</evidence>
<keyword evidence="5 7" id="KW-0456">Lyase</keyword>
<evidence type="ECO:0000256" key="4">
    <source>
        <dbReference type="ARBA" id="ARBA00023136"/>
    </source>
</evidence>
<accession>A0A7V1EHQ7</accession>
<keyword evidence="2 7" id="KW-0812">Transmembrane</keyword>
<keyword evidence="6 7" id="KW-0961">Cell wall biogenesis/degradation</keyword>
<dbReference type="GO" id="GO:0008932">
    <property type="term" value="F:lytic endotransglycosylase activity"/>
    <property type="evidence" value="ECO:0007669"/>
    <property type="project" value="UniProtKB-UniRule"/>
</dbReference>
<dbReference type="PANTHER" id="PTHR30518">
    <property type="entry name" value="ENDOLYTIC MUREIN TRANSGLYCOSYLASE"/>
    <property type="match status" value="1"/>
</dbReference>
<dbReference type="Pfam" id="PF02618">
    <property type="entry name" value="YceG"/>
    <property type="match status" value="1"/>
</dbReference>
<dbReference type="GO" id="GO:0005886">
    <property type="term" value="C:plasma membrane"/>
    <property type="evidence" value="ECO:0007669"/>
    <property type="project" value="UniProtKB-UniRule"/>
</dbReference>
<proteinExistence type="inferred from homology"/>
<dbReference type="GO" id="GO:0009252">
    <property type="term" value="P:peptidoglycan biosynthetic process"/>
    <property type="evidence" value="ECO:0007669"/>
    <property type="project" value="UniProtKB-UniRule"/>
</dbReference>
<dbReference type="AlphaFoldDB" id="A0A7V1EHQ7"/>
<dbReference type="Gene3D" id="3.30.160.60">
    <property type="entry name" value="Classic Zinc Finger"/>
    <property type="match status" value="1"/>
</dbReference>
<comment type="caution">
    <text evidence="8">The sequence shown here is derived from an EMBL/GenBank/DDBJ whole genome shotgun (WGS) entry which is preliminary data.</text>
</comment>
<gene>
    <name evidence="7 8" type="primary">mltG</name>
    <name evidence="8" type="ORF">ENP86_04000</name>
</gene>
<name>A0A7V1EHQ7_UNCW3</name>
<protein>
    <recommendedName>
        <fullName evidence="7">Endolytic murein transglycosylase</fullName>
        <ecNumber evidence="7">4.2.2.29</ecNumber>
    </recommendedName>
    <alternativeName>
        <fullName evidence="7">Peptidoglycan lytic transglycosylase</fullName>
    </alternativeName>
    <alternativeName>
        <fullName evidence="7">Peptidoglycan polymerization terminase</fullName>
    </alternativeName>
</protein>
<dbReference type="NCBIfam" id="TIGR00247">
    <property type="entry name" value="endolytic transglycosylase MltG"/>
    <property type="match status" value="1"/>
</dbReference>
<feature type="site" description="Important for catalytic activity" evidence="7">
    <location>
        <position position="201"/>
    </location>
</feature>
<dbReference type="CDD" id="cd08010">
    <property type="entry name" value="MltG_like"/>
    <property type="match status" value="1"/>
</dbReference>
<comment type="catalytic activity">
    <reaction evidence="7">
        <text>a peptidoglycan chain = a peptidoglycan chain with N-acetyl-1,6-anhydromuramyl-[peptide] at the reducing end + a peptidoglycan chain with N-acetylglucosamine at the non-reducing end.</text>
        <dbReference type="EC" id="4.2.2.29"/>
    </reaction>
</comment>
<evidence type="ECO:0000256" key="1">
    <source>
        <dbReference type="ARBA" id="ARBA00022475"/>
    </source>
</evidence>